<protein>
    <submittedName>
        <fullName evidence="1">Uncharacterized protein</fullName>
    </submittedName>
</protein>
<sequence length="51" mass="5748">MSKSKALAFTIPALSYSSFFLFSSSPKSHYHELVLSASFSNNFFCLNESIY</sequence>
<organism evidence="2">
    <name type="scientific">Arabidopsis lyrata subsp. lyrata</name>
    <name type="common">Lyre-leaved rock-cress</name>
    <dbReference type="NCBI Taxonomy" id="81972"/>
    <lineage>
        <taxon>Eukaryota</taxon>
        <taxon>Viridiplantae</taxon>
        <taxon>Streptophyta</taxon>
        <taxon>Embryophyta</taxon>
        <taxon>Tracheophyta</taxon>
        <taxon>Spermatophyta</taxon>
        <taxon>Magnoliopsida</taxon>
        <taxon>eudicotyledons</taxon>
        <taxon>Gunneridae</taxon>
        <taxon>Pentapetalae</taxon>
        <taxon>rosids</taxon>
        <taxon>malvids</taxon>
        <taxon>Brassicales</taxon>
        <taxon>Brassicaceae</taxon>
        <taxon>Camelineae</taxon>
        <taxon>Arabidopsis</taxon>
    </lineage>
</organism>
<dbReference type="EMBL" id="GL348719">
    <property type="protein sequence ID" value="EFH43326.1"/>
    <property type="molecule type" value="Genomic_DNA"/>
</dbReference>
<dbReference type="Proteomes" id="UP000008694">
    <property type="component" value="Unassembled WGS sequence"/>
</dbReference>
<dbReference type="AlphaFoldDB" id="D7MCZ3"/>
<keyword evidence="2" id="KW-1185">Reference proteome</keyword>
<proteinExistence type="predicted"/>
<evidence type="ECO:0000313" key="1">
    <source>
        <dbReference type="EMBL" id="EFH43326.1"/>
    </source>
</evidence>
<name>D7MCZ3_ARALL</name>
<reference evidence="2" key="1">
    <citation type="journal article" date="2011" name="Nat. Genet.">
        <title>The Arabidopsis lyrata genome sequence and the basis of rapid genome size change.</title>
        <authorList>
            <person name="Hu T.T."/>
            <person name="Pattyn P."/>
            <person name="Bakker E.G."/>
            <person name="Cao J."/>
            <person name="Cheng J.-F."/>
            <person name="Clark R.M."/>
            <person name="Fahlgren N."/>
            <person name="Fawcett J.A."/>
            <person name="Grimwood J."/>
            <person name="Gundlach H."/>
            <person name="Haberer G."/>
            <person name="Hollister J.D."/>
            <person name="Ossowski S."/>
            <person name="Ottilar R.P."/>
            <person name="Salamov A.A."/>
            <person name="Schneeberger K."/>
            <person name="Spannagl M."/>
            <person name="Wang X."/>
            <person name="Yang L."/>
            <person name="Nasrallah M.E."/>
            <person name="Bergelson J."/>
            <person name="Carrington J.C."/>
            <person name="Gaut B.S."/>
            <person name="Schmutz J."/>
            <person name="Mayer K.F.X."/>
            <person name="Van de Peer Y."/>
            <person name="Grigoriev I.V."/>
            <person name="Nordborg M."/>
            <person name="Weigel D."/>
            <person name="Guo Y.-L."/>
        </authorList>
    </citation>
    <scope>NUCLEOTIDE SEQUENCE [LARGE SCALE GENOMIC DNA]</scope>
    <source>
        <strain evidence="2">cv. MN47</strain>
    </source>
</reference>
<dbReference type="HOGENOM" id="CLU_3109155_0_0_1"/>
<dbReference type="STRING" id="81972.D7MCZ3"/>
<gene>
    <name evidence="1" type="ORF">ARALYDRAFT_912821</name>
</gene>
<accession>D7MCZ3</accession>
<evidence type="ECO:0000313" key="2">
    <source>
        <dbReference type="Proteomes" id="UP000008694"/>
    </source>
</evidence>
<dbReference type="Gramene" id="scaffold_700563.1">
    <property type="protein sequence ID" value="scaffold_700563.1"/>
    <property type="gene ID" value="scaffold_700563.1"/>
</dbReference>